<dbReference type="EMBL" id="MIHC01000082">
    <property type="protein sequence ID" value="ODQ99157.1"/>
    <property type="molecule type" value="Genomic_DNA"/>
</dbReference>
<proteinExistence type="predicted"/>
<organism evidence="1 2">
    <name type="scientific">Mycobacterium sherrisii</name>
    <dbReference type="NCBI Taxonomy" id="243061"/>
    <lineage>
        <taxon>Bacteria</taxon>
        <taxon>Bacillati</taxon>
        <taxon>Actinomycetota</taxon>
        <taxon>Actinomycetes</taxon>
        <taxon>Mycobacteriales</taxon>
        <taxon>Mycobacteriaceae</taxon>
        <taxon>Mycobacterium</taxon>
        <taxon>Mycobacterium simiae complex</taxon>
    </lineage>
</organism>
<name>A0A1E3SC64_9MYCO</name>
<dbReference type="Proteomes" id="UP000094224">
    <property type="component" value="Unassembled WGS sequence"/>
</dbReference>
<sequence length="378" mass="42178">MVGLEGTSAERIVKVPFPLPLIRRMDESIVAGRGGFQSRAELMREAVENLLNELDFPEAPAEPALAREFMRLPPAPVYEQAVHPMLDEVPGGLPPWEREELTLADLAGTALLVPEHKPKIPTGGQAPMPDEPLLGLHNRDYPSIWALHRLARYTADDLIGFNEYLERATKAAWYYGAQLESLDQRDRRDRSRKLTILFPTNTAKQPSAERGFQTFAIGGLARSNDSGALTASGPLFAWGAIQVEEAADGLPTGLTENGWRLICELDGLSLDLPHPPRLARLFMSYLAEHAPADWWGFGHLLHAVADRPSRDEVVRRFHSFHEGWSDATASSIAQGYIARSREWGLVEPRLVDGRYWLTNSGRELLDRSHTMNLVIRST</sequence>
<dbReference type="RefSeq" id="WP_069403041.1">
    <property type="nucleotide sequence ID" value="NZ_MIHC01000082.1"/>
</dbReference>
<keyword evidence="2" id="KW-1185">Reference proteome</keyword>
<dbReference type="AlphaFoldDB" id="A0A1E3SC64"/>
<reference evidence="2" key="1">
    <citation type="submission" date="2016-09" db="EMBL/GenBank/DDBJ databases">
        <authorList>
            <person name="Greninger A.L."/>
            <person name="Jerome K.R."/>
            <person name="Mcnair B."/>
            <person name="Wallis C."/>
            <person name="Fang F."/>
        </authorList>
    </citation>
    <scope>NUCLEOTIDE SEQUENCE [LARGE SCALE GENOMIC DNA]</scope>
    <source>
        <strain evidence="2">BC1_M4</strain>
    </source>
</reference>
<protein>
    <submittedName>
        <fullName evidence="1">Uncharacterized protein</fullName>
    </submittedName>
</protein>
<evidence type="ECO:0000313" key="1">
    <source>
        <dbReference type="EMBL" id="ODQ99157.1"/>
    </source>
</evidence>
<accession>A0A1E3SC64</accession>
<dbReference type="CDD" id="cd22231">
    <property type="entry name" value="RHH_NikR_HicB-like"/>
    <property type="match status" value="1"/>
</dbReference>
<gene>
    <name evidence="1" type="ORF">BHQ21_25460</name>
</gene>
<evidence type="ECO:0000313" key="2">
    <source>
        <dbReference type="Proteomes" id="UP000094224"/>
    </source>
</evidence>
<comment type="caution">
    <text evidence="1">The sequence shown here is derived from an EMBL/GenBank/DDBJ whole genome shotgun (WGS) entry which is preliminary data.</text>
</comment>